<keyword evidence="3" id="KW-1185">Reference proteome</keyword>
<comment type="caution">
    <text evidence="2">The sequence shown here is derived from an EMBL/GenBank/DDBJ whole genome shotgun (WGS) entry which is preliminary data.</text>
</comment>
<protein>
    <submittedName>
        <fullName evidence="2">Uncharacterized protein</fullName>
    </submittedName>
</protein>
<name>A0ABU0QZH8_9ACTN</name>
<dbReference type="InterPro" id="IPR045960">
    <property type="entry name" value="DUF6380"/>
</dbReference>
<organism evidence="2 3">
    <name type="scientific">Streptomyces africanus</name>
    <dbReference type="NCBI Taxonomy" id="231024"/>
    <lineage>
        <taxon>Bacteria</taxon>
        <taxon>Bacillati</taxon>
        <taxon>Actinomycetota</taxon>
        <taxon>Actinomycetes</taxon>
        <taxon>Kitasatosporales</taxon>
        <taxon>Streptomycetaceae</taxon>
        <taxon>Streptomyces</taxon>
    </lineage>
</organism>
<reference evidence="2 3" key="1">
    <citation type="submission" date="2023-07" db="EMBL/GenBank/DDBJ databases">
        <title>Comparative genomics of wheat-associated soil bacteria to identify genetic determinants of phenazine resistance.</title>
        <authorList>
            <person name="Mouncey N."/>
        </authorList>
    </citation>
    <scope>NUCLEOTIDE SEQUENCE [LARGE SCALE GENOMIC DNA]</scope>
    <source>
        <strain evidence="2 3">B3I12</strain>
    </source>
</reference>
<dbReference type="Pfam" id="PF19907">
    <property type="entry name" value="DUF6380"/>
    <property type="match status" value="1"/>
</dbReference>
<dbReference type="EMBL" id="JAUSYP010000001">
    <property type="protein sequence ID" value="MDQ0752788.1"/>
    <property type="molecule type" value="Genomic_DNA"/>
</dbReference>
<proteinExistence type="predicted"/>
<feature type="compositionally biased region" description="Basic and acidic residues" evidence="1">
    <location>
        <begin position="1"/>
        <end position="12"/>
    </location>
</feature>
<accession>A0ABU0QZH8</accession>
<evidence type="ECO:0000313" key="2">
    <source>
        <dbReference type="EMBL" id="MDQ0752788.1"/>
    </source>
</evidence>
<evidence type="ECO:0000313" key="3">
    <source>
        <dbReference type="Proteomes" id="UP001232755"/>
    </source>
</evidence>
<feature type="region of interest" description="Disordered" evidence="1">
    <location>
        <begin position="1"/>
        <end position="72"/>
    </location>
</feature>
<dbReference type="Proteomes" id="UP001232755">
    <property type="component" value="Unassembled WGS sequence"/>
</dbReference>
<gene>
    <name evidence="2" type="ORF">QF034_007019</name>
</gene>
<feature type="region of interest" description="Disordered" evidence="1">
    <location>
        <begin position="137"/>
        <end position="166"/>
    </location>
</feature>
<evidence type="ECO:0000256" key="1">
    <source>
        <dbReference type="SAM" id="MobiDB-lite"/>
    </source>
</evidence>
<sequence length="203" mass="20852">MTNEPVRQDATDMRSAGAVPRYRTAPRSTSPHARQARHGTAPVFSPARRRGSVGGGSGGCARVTPAVGRGCDAPQACDGTEPMFSLDRCGRVGVAEGAASAPLRDRLDVPVLDAARSAGRRLGRPRRDALHVPLHRGRSLVGSGSGGLAGVTPAARRGSDAPSSPAVGDKWWATLRRGAASLTETVGCPSFGPCGRRAGEGAR</sequence>